<sequence>MVRGDPVQTVQKSPPLNNAVQSRVYGGRMMVQKTGHGFPNKQPLLPTKQIIFSNTQPAYDYLNSSKYAELFINPSLNPNMYSFENPVPAYPLDTVIPNSTYPTPQKTSHDLTDRVGGASNGLGVQFTVGNKGATNSELENLLTMPTTKAVSPSTELDNLFKMSESDFTSLMSTFVPRNTEPQERGSGDFAIPSATTGIFDTFPPGLFSEGGSSPSSSSASPPTMMMQQPMDTWSGEGDKWARGMNFASNSLPLPPGEAETPTLWSSPPSTSHSELTPLLEAFPPLDRDLPLPSSSPHSHFHTPSVSPSRNTPTDLHIQNLTAAAASSRGQSLSLEEQLDFFDIPQDWDVVLPPMKRLMGSPLALSEASSPVSHMHISPAPTPAPSSPASPVETKPIVAPLSSSSSSSSSEKLAKSSPLLFGQSEDEILVKVLAHPPGPDSKPVTRERLVSMPVEEFNRLLDVTTLNEIEVAFMKEWRRRGKNKTAAMIARKRKRDELTDLDDEVEQLRNRRPD</sequence>
<evidence type="ECO:0000256" key="1">
    <source>
        <dbReference type="ARBA" id="ARBA00023015"/>
    </source>
</evidence>
<evidence type="ECO:0000256" key="5">
    <source>
        <dbReference type="ARBA" id="ARBA00023242"/>
    </source>
</evidence>
<keyword evidence="3" id="KW-0010">Activator</keyword>
<evidence type="ECO:0000259" key="7">
    <source>
        <dbReference type="Pfam" id="PF03131"/>
    </source>
</evidence>
<dbReference type="InterPro" id="IPR047167">
    <property type="entry name" value="NFE2-like"/>
</dbReference>
<feature type="region of interest" description="Disordered" evidence="6">
    <location>
        <begin position="201"/>
        <end position="313"/>
    </location>
</feature>
<keyword evidence="5" id="KW-0539">Nucleus</keyword>
<dbReference type="Proteomes" id="UP001174909">
    <property type="component" value="Unassembled WGS sequence"/>
</dbReference>
<evidence type="ECO:0000256" key="3">
    <source>
        <dbReference type="ARBA" id="ARBA00023159"/>
    </source>
</evidence>
<evidence type="ECO:0000256" key="2">
    <source>
        <dbReference type="ARBA" id="ARBA00023125"/>
    </source>
</evidence>
<proteinExistence type="predicted"/>
<keyword evidence="4" id="KW-0804">Transcription</keyword>
<evidence type="ECO:0000313" key="9">
    <source>
        <dbReference type="Proteomes" id="UP001174909"/>
    </source>
</evidence>
<evidence type="ECO:0000256" key="4">
    <source>
        <dbReference type="ARBA" id="ARBA00023163"/>
    </source>
</evidence>
<dbReference type="GO" id="GO:0005634">
    <property type="term" value="C:nucleus"/>
    <property type="evidence" value="ECO:0007669"/>
    <property type="project" value="TreeGrafter"/>
</dbReference>
<feature type="compositionally biased region" description="Low complexity" evidence="6">
    <location>
        <begin position="398"/>
        <end position="411"/>
    </location>
</feature>
<dbReference type="InterPro" id="IPR008917">
    <property type="entry name" value="TF_DNA-bd_sf"/>
</dbReference>
<organism evidence="8 9">
    <name type="scientific">Geodia barretti</name>
    <name type="common">Barrett's horny sponge</name>
    <dbReference type="NCBI Taxonomy" id="519541"/>
    <lineage>
        <taxon>Eukaryota</taxon>
        <taxon>Metazoa</taxon>
        <taxon>Porifera</taxon>
        <taxon>Demospongiae</taxon>
        <taxon>Heteroscleromorpha</taxon>
        <taxon>Tetractinellida</taxon>
        <taxon>Astrophorina</taxon>
        <taxon>Geodiidae</taxon>
        <taxon>Geodia</taxon>
    </lineage>
</organism>
<reference evidence="8" key="1">
    <citation type="submission" date="2023-03" db="EMBL/GenBank/DDBJ databases">
        <authorList>
            <person name="Steffen K."/>
            <person name="Cardenas P."/>
        </authorList>
    </citation>
    <scope>NUCLEOTIDE SEQUENCE</scope>
</reference>
<gene>
    <name evidence="8" type="ORF">GBAR_LOCUS29829</name>
</gene>
<dbReference type="PANTHER" id="PTHR24411:SF55">
    <property type="entry name" value="SEGMENTATION PROTEIN CAP'N'COLLAR"/>
    <property type="match status" value="1"/>
</dbReference>
<name>A0AA35XK00_GEOBA</name>
<dbReference type="Gene3D" id="1.10.880.10">
    <property type="entry name" value="Transcription factor, Skn-1-like, DNA-binding domain"/>
    <property type="match status" value="1"/>
</dbReference>
<dbReference type="Pfam" id="PF03131">
    <property type="entry name" value="bZIP_Maf"/>
    <property type="match status" value="1"/>
</dbReference>
<feature type="region of interest" description="Disordered" evidence="6">
    <location>
        <begin position="483"/>
        <end position="513"/>
    </location>
</feature>
<dbReference type="GO" id="GO:0000981">
    <property type="term" value="F:DNA-binding transcription factor activity, RNA polymerase II-specific"/>
    <property type="evidence" value="ECO:0007669"/>
    <property type="project" value="TreeGrafter"/>
</dbReference>
<dbReference type="EMBL" id="CASHTH010004204">
    <property type="protein sequence ID" value="CAI8054685.1"/>
    <property type="molecule type" value="Genomic_DNA"/>
</dbReference>
<feature type="compositionally biased region" description="Low complexity" evidence="6">
    <location>
        <begin position="203"/>
        <end position="222"/>
    </location>
</feature>
<keyword evidence="2" id="KW-0238">DNA-binding</keyword>
<evidence type="ECO:0000256" key="6">
    <source>
        <dbReference type="SAM" id="MobiDB-lite"/>
    </source>
</evidence>
<dbReference type="SUPFAM" id="SSF47454">
    <property type="entry name" value="A DNA-binding domain in eukaryotic transcription factors"/>
    <property type="match status" value="1"/>
</dbReference>
<keyword evidence="1" id="KW-0805">Transcription regulation</keyword>
<protein>
    <submittedName>
        <fullName evidence="8">Endoplasmic reticulum membrane sensor NFE2L1</fullName>
    </submittedName>
</protein>
<keyword evidence="9" id="KW-1185">Reference proteome</keyword>
<dbReference type="InterPro" id="IPR004826">
    <property type="entry name" value="bZIP_Maf"/>
</dbReference>
<dbReference type="GO" id="GO:0000978">
    <property type="term" value="F:RNA polymerase II cis-regulatory region sequence-specific DNA binding"/>
    <property type="evidence" value="ECO:0007669"/>
    <property type="project" value="InterPro"/>
</dbReference>
<feature type="domain" description="Basic leucine zipper" evidence="7">
    <location>
        <begin position="444"/>
        <end position="509"/>
    </location>
</feature>
<evidence type="ECO:0000313" key="8">
    <source>
        <dbReference type="EMBL" id="CAI8054685.1"/>
    </source>
</evidence>
<dbReference type="AlphaFoldDB" id="A0AA35XK00"/>
<dbReference type="PANTHER" id="PTHR24411">
    <property type="entry name" value="NUCLEAR FACTOR ERYTHROID 2-RELATED FACTOR"/>
    <property type="match status" value="1"/>
</dbReference>
<accession>A0AA35XK00</accession>
<comment type="caution">
    <text evidence="8">The sequence shown here is derived from an EMBL/GenBank/DDBJ whole genome shotgun (WGS) entry which is preliminary data.</text>
</comment>
<feature type="compositionally biased region" description="Low complexity" evidence="6">
    <location>
        <begin position="259"/>
        <end position="308"/>
    </location>
</feature>
<feature type="region of interest" description="Disordered" evidence="6">
    <location>
        <begin position="369"/>
        <end position="411"/>
    </location>
</feature>